<evidence type="ECO:0000313" key="2">
    <source>
        <dbReference type="EMBL" id="GLS62016.1"/>
    </source>
</evidence>
<accession>A0A512IWI1</accession>
<name>A0A512IWI1_9HYPH</name>
<reference evidence="2" key="1">
    <citation type="journal article" date="2014" name="Int. J. Syst. Evol. Microbiol.">
        <title>Complete genome of a new Firmicutes species belonging to the dominant human colonic microbiota ('Ruminococcus bicirculans') reveals two chromosomes and a selective capacity to utilize plant glucans.</title>
        <authorList>
            <consortium name="NISC Comparative Sequencing Program"/>
            <person name="Wegmann U."/>
            <person name="Louis P."/>
            <person name="Goesmann A."/>
            <person name="Henrissat B."/>
            <person name="Duncan S.H."/>
            <person name="Flint H.J."/>
        </authorList>
    </citation>
    <scope>NUCLEOTIDE SEQUENCE</scope>
    <source>
        <strain evidence="2">NBRC 107715</strain>
    </source>
</reference>
<keyword evidence="4" id="KW-1185">Reference proteome</keyword>
<dbReference type="InterPro" id="IPR002636">
    <property type="entry name" value="DUF29"/>
</dbReference>
<sequence length="164" mass="18449">MDHPSLYDDDIVTWAEQQAAALRALGQRADLSNAVDWENVAEEIESVGRSQIHAVESLLAQVLSHLLKQVSAPSARASLHWREEILTFHAAALLRYEKSMRQRIRWDQIWKLAQTMANSSLIAYGDALLPRLPQSCPIPPEEILAQPIDIDAALRRIVDATELH</sequence>
<proteinExistence type="predicted"/>
<dbReference type="RefSeq" id="WP_147023746.1">
    <property type="nucleotide sequence ID" value="NZ_BJZU01000002.1"/>
</dbReference>
<dbReference type="Gene3D" id="1.20.1220.20">
    <property type="entry name" value="Uncharcterised protein PF01724"/>
    <property type="match status" value="1"/>
</dbReference>
<reference evidence="4" key="2">
    <citation type="journal article" date="2019" name="Int. J. Syst. Evol. Microbiol.">
        <title>The Global Catalogue of Microorganisms (GCM) 10K type strain sequencing project: providing services to taxonomists for standard genome sequencing and annotation.</title>
        <authorList>
            <consortium name="The Broad Institute Genomics Platform"/>
            <consortium name="The Broad Institute Genome Sequencing Center for Infectious Disease"/>
            <person name="Wu L."/>
            <person name="Ma J."/>
        </authorList>
    </citation>
    <scope>NUCLEOTIDE SEQUENCE [LARGE SCALE GENOMIC DNA]</scope>
    <source>
        <strain evidence="4">NBRC 107715</strain>
    </source>
</reference>
<evidence type="ECO:0008006" key="5">
    <source>
        <dbReference type="Google" id="ProtNLM"/>
    </source>
</evidence>
<comment type="caution">
    <text evidence="1">The sequence shown here is derived from an EMBL/GenBank/DDBJ whole genome shotgun (WGS) entry which is preliminary data.</text>
</comment>
<dbReference type="OrthoDB" id="425753at2"/>
<dbReference type="Pfam" id="PF01724">
    <property type="entry name" value="DUF29"/>
    <property type="match status" value="1"/>
</dbReference>
<gene>
    <name evidence="2" type="ORF">GCM10007888_03970</name>
    <name evidence="1" type="ORF">MOX02_01090</name>
</gene>
<reference evidence="1 3" key="3">
    <citation type="submission" date="2019-07" db="EMBL/GenBank/DDBJ databases">
        <title>Whole genome shotgun sequence of Methylobacterium oxalidis NBRC 107715.</title>
        <authorList>
            <person name="Hosoyama A."/>
            <person name="Uohara A."/>
            <person name="Ohji S."/>
            <person name="Ichikawa N."/>
        </authorList>
    </citation>
    <scope>NUCLEOTIDE SEQUENCE [LARGE SCALE GENOMIC DNA]</scope>
    <source>
        <strain evidence="1 3">NBRC 107715</strain>
    </source>
</reference>
<evidence type="ECO:0000313" key="4">
    <source>
        <dbReference type="Proteomes" id="UP001156856"/>
    </source>
</evidence>
<dbReference type="EMBL" id="BSPK01000004">
    <property type="protein sequence ID" value="GLS62016.1"/>
    <property type="molecule type" value="Genomic_DNA"/>
</dbReference>
<dbReference type="Proteomes" id="UP000321960">
    <property type="component" value="Unassembled WGS sequence"/>
</dbReference>
<dbReference type="EMBL" id="BJZU01000002">
    <property type="protein sequence ID" value="GEP02071.1"/>
    <property type="molecule type" value="Genomic_DNA"/>
</dbReference>
<evidence type="ECO:0000313" key="1">
    <source>
        <dbReference type="EMBL" id="GEP02071.1"/>
    </source>
</evidence>
<organism evidence="1 3">
    <name type="scientific">Methylobacterium oxalidis</name>
    <dbReference type="NCBI Taxonomy" id="944322"/>
    <lineage>
        <taxon>Bacteria</taxon>
        <taxon>Pseudomonadati</taxon>
        <taxon>Pseudomonadota</taxon>
        <taxon>Alphaproteobacteria</taxon>
        <taxon>Hyphomicrobiales</taxon>
        <taxon>Methylobacteriaceae</taxon>
        <taxon>Methylobacterium</taxon>
    </lineage>
</organism>
<dbReference type="Proteomes" id="UP001156856">
    <property type="component" value="Unassembled WGS sequence"/>
</dbReference>
<dbReference type="PANTHER" id="PTHR34235">
    <property type="entry name" value="SLR1203 PROTEIN-RELATED"/>
    <property type="match status" value="1"/>
</dbReference>
<dbReference type="AlphaFoldDB" id="A0A512IWI1"/>
<evidence type="ECO:0000313" key="3">
    <source>
        <dbReference type="Proteomes" id="UP000321960"/>
    </source>
</evidence>
<reference evidence="2" key="4">
    <citation type="submission" date="2023-01" db="EMBL/GenBank/DDBJ databases">
        <title>Draft genome sequence of Methylobacterium oxalidis strain NBRC 107715.</title>
        <authorList>
            <person name="Sun Q."/>
            <person name="Mori K."/>
        </authorList>
    </citation>
    <scope>NUCLEOTIDE SEQUENCE</scope>
    <source>
        <strain evidence="2">NBRC 107715</strain>
    </source>
</reference>
<protein>
    <recommendedName>
        <fullName evidence="5">DUF29 domain-containing protein</fullName>
    </recommendedName>
</protein>